<accession>A0ABV0W7N6</accession>
<comment type="caution">
    <text evidence="1">The sequence shown here is derived from an EMBL/GenBank/DDBJ whole genome shotgun (WGS) entry which is preliminary data.</text>
</comment>
<name>A0ABV0W7N6_9TELE</name>
<sequence>MLTTSFFRPITSKPNNTTTTFKFSVHRLRMKISQGSVISTRDCSQAGNGRNPLRWDLCPDEIRTMTDSLIARVKKVYDDVGALQIESVSVENTLEALAHAKLDYASSRHVLDFPQYVFPNKEVRSVSTEADKKLSEFDVEISMREDVFKRIEALQKRFPDNPASEEKRFLDRLVTLGQRKGLHLSKEIQQVNINDEHLFYSV</sequence>
<gene>
    <name evidence="1" type="ORF">XENORESO_000210</name>
</gene>
<dbReference type="SUPFAM" id="SSF55486">
    <property type="entry name" value="Metalloproteases ('zincins'), catalytic domain"/>
    <property type="match status" value="1"/>
</dbReference>
<dbReference type="Gene3D" id="1.20.1050.40">
    <property type="entry name" value="Endopeptidase. Chain P, domain 1"/>
    <property type="match status" value="1"/>
</dbReference>
<proteinExistence type="predicted"/>
<organism evidence="1 2">
    <name type="scientific">Xenotaenia resolanae</name>
    <dbReference type="NCBI Taxonomy" id="208358"/>
    <lineage>
        <taxon>Eukaryota</taxon>
        <taxon>Metazoa</taxon>
        <taxon>Chordata</taxon>
        <taxon>Craniata</taxon>
        <taxon>Vertebrata</taxon>
        <taxon>Euteleostomi</taxon>
        <taxon>Actinopterygii</taxon>
        <taxon>Neopterygii</taxon>
        <taxon>Teleostei</taxon>
        <taxon>Neoteleostei</taxon>
        <taxon>Acanthomorphata</taxon>
        <taxon>Ovalentaria</taxon>
        <taxon>Atherinomorphae</taxon>
        <taxon>Cyprinodontiformes</taxon>
        <taxon>Goodeidae</taxon>
        <taxon>Xenotaenia</taxon>
    </lineage>
</organism>
<dbReference type="Proteomes" id="UP001444071">
    <property type="component" value="Unassembled WGS sequence"/>
</dbReference>
<protein>
    <recommendedName>
        <fullName evidence="3">Thimet oligopeptidase</fullName>
    </recommendedName>
</protein>
<dbReference type="PANTHER" id="PTHR11804">
    <property type="entry name" value="PROTEASE M3 THIMET OLIGOPEPTIDASE-RELATED"/>
    <property type="match status" value="1"/>
</dbReference>
<evidence type="ECO:0000313" key="1">
    <source>
        <dbReference type="EMBL" id="MEQ2264953.1"/>
    </source>
</evidence>
<evidence type="ECO:0000313" key="2">
    <source>
        <dbReference type="Proteomes" id="UP001444071"/>
    </source>
</evidence>
<dbReference type="InterPro" id="IPR024080">
    <property type="entry name" value="Neurolysin/TOP_N"/>
</dbReference>
<dbReference type="InterPro" id="IPR045090">
    <property type="entry name" value="Pept_M3A_M3B"/>
</dbReference>
<evidence type="ECO:0008006" key="3">
    <source>
        <dbReference type="Google" id="ProtNLM"/>
    </source>
</evidence>
<keyword evidence="2" id="KW-1185">Reference proteome</keyword>
<dbReference type="EMBL" id="JAHRIM010031064">
    <property type="protein sequence ID" value="MEQ2264953.1"/>
    <property type="molecule type" value="Genomic_DNA"/>
</dbReference>
<reference evidence="1 2" key="1">
    <citation type="submission" date="2021-06" db="EMBL/GenBank/DDBJ databases">
        <authorList>
            <person name="Palmer J.M."/>
        </authorList>
    </citation>
    <scope>NUCLEOTIDE SEQUENCE [LARGE SCALE GENOMIC DNA]</scope>
    <source>
        <strain evidence="1 2">XR_2019</strain>
        <tissue evidence="1">Muscle</tissue>
    </source>
</reference>
<dbReference type="PANTHER" id="PTHR11804:SF55">
    <property type="entry name" value="NEUROLYSIN (METALLOPEPTIDASE M3 FAMILY)"/>
    <property type="match status" value="1"/>
</dbReference>